<name>A0A2P4Y9R6_9STRA</name>
<reference evidence="7 8" key="1">
    <citation type="journal article" date="2017" name="Genome Biol. Evol.">
        <title>Phytophthora megakarya and P. palmivora, closely related causal agents of cacao black pod rot, underwent increases in genome sizes and gene numbers by different mechanisms.</title>
        <authorList>
            <person name="Ali S.S."/>
            <person name="Shao J."/>
            <person name="Lary D.J."/>
            <person name="Kronmiller B."/>
            <person name="Shen D."/>
            <person name="Strem M.D."/>
            <person name="Amoako-Attah I."/>
            <person name="Akrofi A.Y."/>
            <person name="Begoude B.A."/>
            <person name="Ten Hoopen G.M."/>
            <person name="Coulibaly K."/>
            <person name="Kebe B.I."/>
            <person name="Melnick R.L."/>
            <person name="Guiltinan M.J."/>
            <person name="Tyler B.M."/>
            <person name="Meinhardt L.W."/>
            <person name="Bailey B.A."/>
        </authorList>
    </citation>
    <scope>NUCLEOTIDE SEQUENCE [LARGE SCALE GENOMIC DNA]</scope>
    <source>
        <strain evidence="8">sbr112.9</strain>
    </source>
</reference>
<dbReference type="EMBL" id="NCKW01004846">
    <property type="protein sequence ID" value="POM74553.1"/>
    <property type="molecule type" value="Genomic_DNA"/>
</dbReference>
<evidence type="ECO:0000256" key="3">
    <source>
        <dbReference type="ARBA" id="ARBA00022525"/>
    </source>
</evidence>
<evidence type="ECO:0000256" key="2">
    <source>
        <dbReference type="ARBA" id="ARBA00010400"/>
    </source>
</evidence>
<dbReference type="Proteomes" id="UP000237271">
    <property type="component" value="Unassembled WGS sequence"/>
</dbReference>
<protein>
    <recommendedName>
        <fullName evidence="5">RxLR effector protein</fullName>
    </recommendedName>
</protein>
<evidence type="ECO:0000313" key="7">
    <source>
        <dbReference type="EMBL" id="POM74553.1"/>
    </source>
</evidence>
<proteinExistence type="inferred from homology"/>
<organism evidence="7 8">
    <name type="scientific">Phytophthora palmivora</name>
    <dbReference type="NCBI Taxonomy" id="4796"/>
    <lineage>
        <taxon>Eukaryota</taxon>
        <taxon>Sar</taxon>
        <taxon>Stramenopiles</taxon>
        <taxon>Oomycota</taxon>
        <taxon>Peronosporomycetes</taxon>
        <taxon>Peronosporales</taxon>
        <taxon>Peronosporaceae</taxon>
        <taxon>Phytophthora</taxon>
    </lineage>
</organism>
<comment type="domain">
    <text evidence="5">The RxLR-dEER motif acts to carry the protein into the host cell cytoplasm through binding to cell surface phosphatidylinositol-3-phosphate.</text>
</comment>
<dbReference type="InterPro" id="IPR031825">
    <property type="entry name" value="RXLR"/>
</dbReference>
<feature type="compositionally biased region" description="Acidic residues" evidence="6">
    <location>
        <begin position="27"/>
        <end position="39"/>
    </location>
</feature>
<keyword evidence="4" id="KW-0732">Signal</keyword>
<comment type="function">
    <text evidence="5">Effector that suppresses plant defense responses during pathogen infection.</text>
</comment>
<sequence>MASPELTGIGQVIGGDKRSLRYHDDDNRADEEEEENVDEEERKGGANLFDTTKLDEMVKGTKRSRG</sequence>
<keyword evidence="8" id="KW-1185">Reference proteome</keyword>
<feature type="compositionally biased region" description="Basic and acidic residues" evidence="6">
    <location>
        <begin position="15"/>
        <end position="26"/>
    </location>
</feature>
<dbReference type="Pfam" id="PF16810">
    <property type="entry name" value="RXLR"/>
    <property type="match status" value="1"/>
</dbReference>
<evidence type="ECO:0000256" key="6">
    <source>
        <dbReference type="SAM" id="MobiDB-lite"/>
    </source>
</evidence>
<evidence type="ECO:0000256" key="1">
    <source>
        <dbReference type="ARBA" id="ARBA00004613"/>
    </source>
</evidence>
<keyword evidence="3 5" id="KW-0964">Secreted</keyword>
<feature type="region of interest" description="Disordered" evidence="6">
    <location>
        <begin position="1"/>
        <end position="66"/>
    </location>
</feature>
<evidence type="ECO:0000313" key="8">
    <source>
        <dbReference type="Proteomes" id="UP000237271"/>
    </source>
</evidence>
<gene>
    <name evidence="7" type="ORF">PHPALM_8478</name>
</gene>
<evidence type="ECO:0000256" key="5">
    <source>
        <dbReference type="RuleBase" id="RU367124"/>
    </source>
</evidence>
<comment type="similarity">
    <text evidence="2 5">Belongs to the RxLR effector family.</text>
</comment>
<accession>A0A2P4Y9R6</accession>
<dbReference type="AlphaFoldDB" id="A0A2P4Y9R6"/>
<evidence type="ECO:0000256" key="4">
    <source>
        <dbReference type="ARBA" id="ARBA00022729"/>
    </source>
</evidence>
<comment type="caution">
    <text evidence="7">The sequence shown here is derived from an EMBL/GenBank/DDBJ whole genome shotgun (WGS) entry which is preliminary data.</text>
</comment>
<comment type="subcellular location">
    <subcellularLocation>
        <location evidence="1 5">Secreted</location>
    </subcellularLocation>
</comment>